<keyword evidence="3" id="KW-1185">Reference proteome</keyword>
<dbReference type="RefSeq" id="WP_011584251.1">
    <property type="nucleotide sequence ID" value="NC_008255.1"/>
</dbReference>
<protein>
    <submittedName>
        <fullName evidence="2">B-glycosyltransferase, glycosyltransferase family 2 protein</fullName>
    </submittedName>
</protein>
<dbReference type="InterPro" id="IPR029044">
    <property type="entry name" value="Nucleotide-diphossugar_trans"/>
</dbReference>
<dbReference type="AlphaFoldDB" id="A0A6N4SPE9"/>
<dbReference type="PANTHER" id="PTHR43685">
    <property type="entry name" value="GLYCOSYLTRANSFERASE"/>
    <property type="match status" value="1"/>
</dbReference>
<evidence type="ECO:0000259" key="1">
    <source>
        <dbReference type="Pfam" id="PF00535"/>
    </source>
</evidence>
<sequence length="318" mass="36719">MAQLLPKITIITPSYNQGQFIEQTIRSVTEQEYPELEYIIIDGGSTDQSVDVIKKYADKISYWISEKDQGTFDANNKALAKVTGDFWCIVNSDDLLLPGALKKVAEAIINNPDQKWFAGGIHYIDETGRKTGEEMPASPERIAGYAFINGCWISHPTVFLSKDVLQEVGHFEKYHLMDLNYWLRMEKKGYSPMILPEYLAALRIHVDCKSFDRIKIYKEINTVLSDFAENNTLKANYAVQQALRAHKGNYYKMVFLTHLFNNEKEQSVTWMKQVLKNKPGVVFEKWFWGAVKRMVFGIDVNDPLREEFAFDKSRANWN</sequence>
<dbReference type="Pfam" id="PF00535">
    <property type="entry name" value="Glycos_transf_2"/>
    <property type="match status" value="1"/>
</dbReference>
<accession>A0A6N4SPE9</accession>
<proteinExistence type="predicted"/>
<dbReference type="KEGG" id="chu:CHU_0852"/>
<dbReference type="PANTHER" id="PTHR43685:SF11">
    <property type="entry name" value="GLYCOSYLTRANSFERASE TAGX-RELATED"/>
    <property type="match status" value="1"/>
</dbReference>
<reference evidence="2 3" key="1">
    <citation type="journal article" date="2007" name="Appl. Environ. Microbiol.">
        <title>Genome sequence of the cellulolytic gliding bacterium Cytophaga hutchinsonii.</title>
        <authorList>
            <person name="Xie G."/>
            <person name="Bruce D.C."/>
            <person name="Challacombe J.F."/>
            <person name="Chertkov O."/>
            <person name="Detter J.C."/>
            <person name="Gilna P."/>
            <person name="Han C.S."/>
            <person name="Lucas S."/>
            <person name="Misra M."/>
            <person name="Myers G.L."/>
            <person name="Richardson P."/>
            <person name="Tapia R."/>
            <person name="Thayer N."/>
            <person name="Thompson L.S."/>
            <person name="Brettin T.S."/>
            <person name="Henrissat B."/>
            <person name="Wilson D.B."/>
            <person name="McBride M.J."/>
        </authorList>
    </citation>
    <scope>NUCLEOTIDE SEQUENCE [LARGE SCALE GENOMIC DNA]</scope>
    <source>
        <strain evidence="3">ATCC 33406 / DSM 1761 / CIP 103989 / NBRC 15051 / NCIMB 9469 / D465</strain>
    </source>
</reference>
<dbReference type="InterPro" id="IPR001173">
    <property type="entry name" value="Glyco_trans_2-like"/>
</dbReference>
<name>A0A6N4SPE9_CYTH3</name>
<dbReference type="Gene3D" id="3.90.550.10">
    <property type="entry name" value="Spore Coat Polysaccharide Biosynthesis Protein SpsA, Chain A"/>
    <property type="match status" value="1"/>
</dbReference>
<dbReference type="OrthoDB" id="9788101at2"/>
<gene>
    <name evidence="2" type="ordered locus">CHU_0852</name>
</gene>
<evidence type="ECO:0000313" key="2">
    <source>
        <dbReference type="EMBL" id="ABG58135.1"/>
    </source>
</evidence>
<dbReference type="CDD" id="cd06433">
    <property type="entry name" value="GT_2_WfgS_like"/>
    <property type="match status" value="1"/>
</dbReference>
<dbReference type="SUPFAM" id="SSF53448">
    <property type="entry name" value="Nucleotide-diphospho-sugar transferases"/>
    <property type="match status" value="1"/>
</dbReference>
<feature type="domain" description="Glycosyltransferase 2-like" evidence="1">
    <location>
        <begin position="9"/>
        <end position="135"/>
    </location>
</feature>
<dbReference type="InterPro" id="IPR050834">
    <property type="entry name" value="Glycosyltransf_2"/>
</dbReference>
<organism evidence="2 3">
    <name type="scientific">Cytophaga hutchinsonii (strain ATCC 33406 / DSM 1761 / CIP 103989 / NBRC 15051 / NCIMB 9469 / D465)</name>
    <dbReference type="NCBI Taxonomy" id="269798"/>
    <lineage>
        <taxon>Bacteria</taxon>
        <taxon>Pseudomonadati</taxon>
        <taxon>Bacteroidota</taxon>
        <taxon>Cytophagia</taxon>
        <taxon>Cytophagales</taxon>
        <taxon>Cytophagaceae</taxon>
        <taxon>Cytophaga</taxon>
    </lineage>
</organism>
<dbReference type="EMBL" id="CP000383">
    <property type="protein sequence ID" value="ABG58135.1"/>
    <property type="molecule type" value="Genomic_DNA"/>
</dbReference>
<dbReference type="Proteomes" id="UP000001822">
    <property type="component" value="Chromosome"/>
</dbReference>
<evidence type="ECO:0000313" key="3">
    <source>
        <dbReference type="Proteomes" id="UP000001822"/>
    </source>
</evidence>